<proteinExistence type="predicted"/>
<dbReference type="SUPFAM" id="SSF89550">
    <property type="entry name" value="PHP domain-like"/>
    <property type="match status" value="1"/>
</dbReference>
<accession>A0A9D2PPY9</accession>
<comment type="caution">
    <text evidence="1">The sequence shown here is derived from an EMBL/GenBank/DDBJ whole genome shotgun (WGS) entry which is preliminary data.</text>
</comment>
<dbReference type="InterPro" id="IPR022028">
    <property type="entry name" value="DUF3604"/>
</dbReference>
<dbReference type="Gene3D" id="3.20.20.140">
    <property type="entry name" value="Metal-dependent hydrolases"/>
    <property type="match status" value="1"/>
</dbReference>
<dbReference type="InterPro" id="IPR016195">
    <property type="entry name" value="Pol/histidinol_Pase-like"/>
</dbReference>
<evidence type="ECO:0000313" key="1">
    <source>
        <dbReference type="EMBL" id="HJC64964.1"/>
    </source>
</evidence>
<dbReference type="Pfam" id="PF12228">
    <property type="entry name" value="DUF3604"/>
    <property type="match status" value="1"/>
</dbReference>
<reference evidence="1" key="1">
    <citation type="journal article" date="2021" name="PeerJ">
        <title>Extensive microbial diversity within the chicken gut microbiome revealed by metagenomics and culture.</title>
        <authorList>
            <person name="Gilroy R."/>
            <person name="Ravi A."/>
            <person name="Getino M."/>
            <person name="Pursley I."/>
            <person name="Horton D.L."/>
            <person name="Alikhan N.F."/>
            <person name="Baker D."/>
            <person name="Gharbi K."/>
            <person name="Hall N."/>
            <person name="Watson M."/>
            <person name="Adriaenssens E.M."/>
            <person name="Foster-Nyarko E."/>
            <person name="Jarju S."/>
            <person name="Secka A."/>
            <person name="Antonio M."/>
            <person name="Oren A."/>
            <person name="Chaudhuri R.R."/>
            <person name="La Ragione R."/>
            <person name="Hildebrand F."/>
            <person name="Pallen M.J."/>
        </authorList>
    </citation>
    <scope>NUCLEOTIDE SEQUENCE</scope>
    <source>
        <strain evidence="1">ChiBcec2-3848</strain>
    </source>
</reference>
<sequence length="655" mass="74556">MERYLKYYHEVQIMRNGMEQVKSTNGSVSVTPEKAFAGEEITVRVTYTVGEEPIYIGGVLRFTIPFGFTKPQIAMPIFPGYTTACTSRKNAVTETFIVENDWWKRGPDRTKTENVCEHVGTHIWVRILGHALEKGDTVTLTYGDISYHRQAAGRVCRTSGPVQFDVATDQRGMLEAPYSGYYLTADPPIMEVSPLKAEGMEVILPSDAGAGEKVQATVFLIDQYHNLAEDYTGKLQCTLNEKVVYEGDFQEADCGVKRFSFCMEEPGTFWLEAQTEEGIKGRSNPCICREKSVEQKHFWGDLHGHTGIQWGRGSGRSYYEFASKVASVDFCALTDPDAGRYTNNNETAYHSLSCYMSEEQWKEIQEVNKAFYQEGKFVPLLGYEYHNDAPAPEFGGDRNVYYESYDEPIRRCVDQGSYSPRELWQQLKDQKVRALTIPHHTAKKVMLGSWELHDEEIQRLVEIYSCWGNSEGEGCERPIIGGSVYEKHSVQYALNKGYRLGFVTGSDTHAGTPGYSHWVFSESTESYRGGLTCVMTDKLDKESIFQALWDRKVYATTGERILLEFTVNDVPMGQEASLEENPVRKLKIRVTGTEDIDEIHVISMGNIIYRKEGQGKVLEAEFTDETMPREGWMYYYLRVHQKDKAMAWSSPVWFS</sequence>
<reference evidence="1" key="2">
    <citation type="submission" date="2021-04" db="EMBL/GenBank/DDBJ databases">
        <authorList>
            <person name="Gilroy R."/>
        </authorList>
    </citation>
    <scope>NUCLEOTIDE SEQUENCE</scope>
    <source>
        <strain evidence="1">ChiBcec2-3848</strain>
    </source>
</reference>
<gene>
    <name evidence="1" type="ORF">H9753_15330</name>
</gene>
<organism evidence="1 2">
    <name type="scientific">Candidatus Blautia merdavium</name>
    <dbReference type="NCBI Taxonomy" id="2838494"/>
    <lineage>
        <taxon>Bacteria</taxon>
        <taxon>Bacillati</taxon>
        <taxon>Bacillota</taxon>
        <taxon>Clostridia</taxon>
        <taxon>Lachnospirales</taxon>
        <taxon>Lachnospiraceae</taxon>
        <taxon>Blautia</taxon>
    </lineage>
</organism>
<dbReference type="EMBL" id="DWVZ01000221">
    <property type="protein sequence ID" value="HJC64964.1"/>
    <property type="molecule type" value="Genomic_DNA"/>
</dbReference>
<dbReference type="Proteomes" id="UP000823886">
    <property type="component" value="Unassembled WGS sequence"/>
</dbReference>
<name>A0A9D2PPY9_9FIRM</name>
<dbReference type="AlphaFoldDB" id="A0A9D2PPY9"/>
<protein>
    <submittedName>
        <fullName evidence="1">DUF3604 domain-containing protein</fullName>
    </submittedName>
</protein>
<evidence type="ECO:0000313" key="2">
    <source>
        <dbReference type="Proteomes" id="UP000823886"/>
    </source>
</evidence>